<evidence type="ECO:0000256" key="2">
    <source>
        <dbReference type="SAM" id="Phobius"/>
    </source>
</evidence>
<keyword evidence="3" id="KW-0732">Signal</keyword>
<dbReference type="Gene3D" id="3.40.50.410">
    <property type="entry name" value="von Willebrand factor, type A domain"/>
    <property type="match status" value="1"/>
</dbReference>
<feature type="compositionally biased region" description="Polar residues" evidence="1">
    <location>
        <begin position="578"/>
        <end position="587"/>
    </location>
</feature>
<comment type="caution">
    <text evidence="5">The sequence shown here is derived from an EMBL/GenBank/DDBJ whole genome shotgun (WGS) entry which is preliminary data.</text>
</comment>
<proteinExistence type="predicted"/>
<evidence type="ECO:0000313" key="5">
    <source>
        <dbReference type="EMBL" id="KAL2607920.1"/>
    </source>
</evidence>
<dbReference type="InterPro" id="IPR051173">
    <property type="entry name" value="Ca_channel_alpha-2/delta"/>
</dbReference>
<evidence type="ECO:0000259" key="4">
    <source>
        <dbReference type="PROSITE" id="PS50234"/>
    </source>
</evidence>
<dbReference type="AlphaFoldDB" id="A0ABD1XG50"/>
<feature type="domain" description="VWFA" evidence="4">
    <location>
        <begin position="206"/>
        <end position="409"/>
    </location>
</feature>
<dbReference type="SUPFAM" id="SSF53300">
    <property type="entry name" value="vWA-like"/>
    <property type="match status" value="1"/>
</dbReference>
<keyword evidence="2" id="KW-0472">Membrane</keyword>
<evidence type="ECO:0000256" key="3">
    <source>
        <dbReference type="SAM" id="SignalP"/>
    </source>
</evidence>
<gene>
    <name evidence="5" type="ORF">R1flu_026493</name>
</gene>
<dbReference type="PROSITE" id="PS50234">
    <property type="entry name" value="VWFA"/>
    <property type="match status" value="1"/>
</dbReference>
<protein>
    <recommendedName>
        <fullName evidence="4">VWFA domain-containing protein</fullName>
    </recommendedName>
</protein>
<dbReference type="EMBL" id="JBHFFA010000008">
    <property type="protein sequence ID" value="KAL2607920.1"/>
    <property type="molecule type" value="Genomic_DNA"/>
</dbReference>
<evidence type="ECO:0000256" key="1">
    <source>
        <dbReference type="SAM" id="MobiDB-lite"/>
    </source>
</evidence>
<name>A0ABD1XG50_9MARC</name>
<feature type="signal peptide" evidence="3">
    <location>
        <begin position="1"/>
        <end position="20"/>
    </location>
</feature>
<keyword evidence="6" id="KW-1185">Reference proteome</keyword>
<accession>A0ABD1XG50</accession>
<dbReference type="InterPro" id="IPR002035">
    <property type="entry name" value="VWF_A"/>
</dbReference>
<dbReference type="Proteomes" id="UP001605036">
    <property type="component" value="Unassembled WGS sequence"/>
</dbReference>
<reference evidence="5 6" key="1">
    <citation type="submission" date="2024-09" db="EMBL/GenBank/DDBJ databases">
        <title>Chromosome-scale assembly of Riccia fluitans.</title>
        <authorList>
            <person name="Paukszto L."/>
            <person name="Sawicki J."/>
            <person name="Karawczyk K."/>
            <person name="Piernik-Szablinska J."/>
            <person name="Szczecinska M."/>
            <person name="Mazdziarz M."/>
        </authorList>
    </citation>
    <scope>NUCLEOTIDE SEQUENCE [LARGE SCALE GENOMIC DNA]</scope>
    <source>
        <strain evidence="5">Rf_01</strain>
        <tissue evidence="5">Aerial parts of the thallus</tissue>
    </source>
</reference>
<organism evidence="5 6">
    <name type="scientific">Riccia fluitans</name>
    <dbReference type="NCBI Taxonomy" id="41844"/>
    <lineage>
        <taxon>Eukaryota</taxon>
        <taxon>Viridiplantae</taxon>
        <taxon>Streptophyta</taxon>
        <taxon>Embryophyta</taxon>
        <taxon>Marchantiophyta</taxon>
        <taxon>Marchantiopsida</taxon>
        <taxon>Marchantiidae</taxon>
        <taxon>Marchantiales</taxon>
        <taxon>Ricciaceae</taxon>
        <taxon>Riccia</taxon>
    </lineage>
</organism>
<dbReference type="InterPro" id="IPR036465">
    <property type="entry name" value="vWFA_dom_sf"/>
</dbReference>
<sequence>MAQAAVFLLIFFTVVKWDQAFVHGQSAAWPGPEAFFSEVENSVKLLASSALDNYRSRSDLWSTCNTECSVYSCQPLRLKAENSQCLVLTERMNDTCQLSRTDDLGCSNVTFSKGSYIRLPAQVEVATLSCDAQMTICAQRKLDQQAFEQIYVNDNGPFNHIAWSFYGASNGVFRIYPGLEQPAKDCGKFDPRKRPWYKAVTGVSKQVVVLLDTGGPMANTLSLAEGSSSTVLTAARNIIIEFLDTVNKDDTISVYTFNNSGVTIIDQTVTVVNGTELQSLEASLRVTTTNSIAAKANLTAALESVLLHGGFEQSTSLVESLKVIIVITVGDLADGVNIELAPSIIQAASTNQVRTFIYRLNASVPQEDASNLADLQSVACSIGGTYNEIPLDTFRSDPLSTLGSFITYVAALRFDLDARRPLWVPSFDSFSAVGEVMAVVYPVFDGNFLIGVAAIDLLTDAVEQAWPGDITKLRKAADTKHSPGEPLNCTLSTVQKPVACSDDGPRRGLCLDPSLEFVDSRKTYAERTCCDSRCDTGGLNLLAIILMVVGAVLFLFIAAVCLYRCCRRRSPRPRDENTVQSVTTPSATPLVHVNATPPPAPRRGPFDISG</sequence>
<keyword evidence="2" id="KW-1133">Transmembrane helix</keyword>
<evidence type="ECO:0000313" key="6">
    <source>
        <dbReference type="Proteomes" id="UP001605036"/>
    </source>
</evidence>
<dbReference type="PANTHER" id="PTHR10166:SF37">
    <property type="entry name" value="STOLID, ISOFORM H"/>
    <property type="match status" value="1"/>
</dbReference>
<feature type="chain" id="PRO_5044865771" description="VWFA domain-containing protein" evidence="3">
    <location>
        <begin position="21"/>
        <end position="610"/>
    </location>
</feature>
<keyword evidence="2" id="KW-0812">Transmembrane</keyword>
<feature type="region of interest" description="Disordered" evidence="1">
    <location>
        <begin position="571"/>
        <end position="610"/>
    </location>
</feature>
<dbReference type="PANTHER" id="PTHR10166">
    <property type="entry name" value="VOLTAGE-DEPENDENT CALCIUM CHANNEL SUBUNIT ALPHA-2/DELTA-RELATED"/>
    <property type="match status" value="1"/>
</dbReference>
<feature type="transmembrane region" description="Helical" evidence="2">
    <location>
        <begin position="539"/>
        <end position="563"/>
    </location>
</feature>